<dbReference type="Proteomes" id="UP000654075">
    <property type="component" value="Unassembled WGS sequence"/>
</dbReference>
<feature type="region of interest" description="Disordered" evidence="1">
    <location>
        <begin position="130"/>
        <end position="150"/>
    </location>
</feature>
<evidence type="ECO:0000256" key="1">
    <source>
        <dbReference type="SAM" id="MobiDB-lite"/>
    </source>
</evidence>
<evidence type="ECO:0000313" key="3">
    <source>
        <dbReference type="Proteomes" id="UP000654075"/>
    </source>
</evidence>
<organism evidence="2 3">
    <name type="scientific">Polarella glacialis</name>
    <name type="common">Dinoflagellate</name>
    <dbReference type="NCBI Taxonomy" id="89957"/>
    <lineage>
        <taxon>Eukaryota</taxon>
        <taxon>Sar</taxon>
        <taxon>Alveolata</taxon>
        <taxon>Dinophyceae</taxon>
        <taxon>Suessiales</taxon>
        <taxon>Suessiaceae</taxon>
        <taxon>Polarella</taxon>
    </lineage>
</organism>
<accession>A0A813GLZ6</accession>
<keyword evidence="3" id="KW-1185">Reference proteome</keyword>
<dbReference type="EMBL" id="CAJNNV010028905">
    <property type="protein sequence ID" value="CAE8626112.1"/>
    <property type="molecule type" value="Genomic_DNA"/>
</dbReference>
<proteinExistence type="predicted"/>
<sequence length="461" mass="50418">MSGAATVRAWPLCGDPPWVEVSYRVRITGGQSALRWLNKLASLGLRRIIFQAGGNFRRACDSQPLKVAGLELRWRWEEAARRVVIDFLGKGGKALSWRWDELSPGIPGAEAEGVPDWAGVAHVGGSSYTYSLTPSQDTPGNSPSKRPNHESLVVESGSFCEASWVESEEGTPLPDIGSRYRQDLQSEHLQLREVLELVDGMWLQELNLQSTAELYNFVLEAAAEVQEGAEPQQVISCTLVRAQEVRGWALESLRIRAGVRTSRALGSSLQELEGIVMEACEAALQGAEDLLRQLEPNVSAESKPEQQVSAAATPEQQVSAAAVQVTARKVLSNLQEELDSISLMKEANTETVMQLGEHLEELKREEWAFASGVLEAAKANPESLALCRRAAKTLRGVLRKDAILGAANRPDQQLLRSCEDLVLGMLRDHEADAALRSECRAVLEALRLQSEGPESLRTPSA</sequence>
<protein>
    <submittedName>
        <fullName evidence="2">Uncharacterized protein</fullName>
    </submittedName>
</protein>
<feature type="compositionally biased region" description="Polar residues" evidence="1">
    <location>
        <begin position="130"/>
        <end position="145"/>
    </location>
</feature>
<reference evidence="2" key="1">
    <citation type="submission" date="2021-02" db="EMBL/GenBank/DDBJ databases">
        <authorList>
            <person name="Dougan E. K."/>
            <person name="Rhodes N."/>
            <person name="Thang M."/>
            <person name="Chan C."/>
        </authorList>
    </citation>
    <scope>NUCLEOTIDE SEQUENCE</scope>
</reference>
<comment type="caution">
    <text evidence="2">The sequence shown here is derived from an EMBL/GenBank/DDBJ whole genome shotgun (WGS) entry which is preliminary data.</text>
</comment>
<gene>
    <name evidence="2" type="ORF">PGLA1383_LOCUS43078</name>
</gene>
<dbReference type="AlphaFoldDB" id="A0A813GLZ6"/>
<name>A0A813GLZ6_POLGL</name>
<evidence type="ECO:0000313" key="2">
    <source>
        <dbReference type="EMBL" id="CAE8626112.1"/>
    </source>
</evidence>